<keyword evidence="2" id="KW-0547">Nucleotide-binding</keyword>
<evidence type="ECO:0000259" key="4">
    <source>
        <dbReference type="PROSITE" id="PS50893"/>
    </source>
</evidence>
<dbReference type="PANTHER" id="PTHR42939">
    <property type="entry name" value="ABC TRANSPORTER ATP-BINDING PROTEIN ALBC-RELATED"/>
    <property type="match status" value="1"/>
</dbReference>
<dbReference type="Pfam" id="PF00005">
    <property type="entry name" value="ABC_tran"/>
    <property type="match status" value="1"/>
</dbReference>
<gene>
    <name evidence="5" type="ORF">lacNasYZ03_06130</name>
</gene>
<feature type="domain" description="ABC transporter" evidence="4">
    <location>
        <begin position="2"/>
        <end position="201"/>
    </location>
</feature>
<dbReference type="EMBL" id="BOCI01000153">
    <property type="protein sequence ID" value="GHW00926.1"/>
    <property type="molecule type" value="Genomic_DNA"/>
</dbReference>
<keyword evidence="6" id="KW-1185">Reference proteome</keyword>
<sequence>MLEVDHLQMSFQGQEVIKDATFTLEPGDLVHITGPNGCGKSTLFKAITGIYQATGGKCTLGEKDEIGALIENPGFLEFADLKSNLSFLAKLKHEFDYNYTQTFCQRLGLDLASKQRMSKYSIGMRQKAGIIQAVMEKQNVILLDEPSRGLDADSLLAFADLVNDLAKEGRSVVIASHDQVPGINYNKHYVLEQGVLTQNEN</sequence>
<dbReference type="PROSITE" id="PS50893">
    <property type="entry name" value="ABC_TRANSPORTER_2"/>
    <property type="match status" value="1"/>
</dbReference>
<evidence type="ECO:0000256" key="1">
    <source>
        <dbReference type="ARBA" id="ARBA00022448"/>
    </source>
</evidence>
<dbReference type="SMART" id="SM00382">
    <property type="entry name" value="AAA"/>
    <property type="match status" value="1"/>
</dbReference>
<organism evidence="5 6">
    <name type="scientific">Lactobacillus nasalidis</name>
    <dbReference type="NCBI Taxonomy" id="2797258"/>
    <lineage>
        <taxon>Bacteria</taxon>
        <taxon>Bacillati</taxon>
        <taxon>Bacillota</taxon>
        <taxon>Bacilli</taxon>
        <taxon>Lactobacillales</taxon>
        <taxon>Lactobacillaceae</taxon>
        <taxon>Lactobacillus</taxon>
    </lineage>
</organism>
<evidence type="ECO:0000256" key="2">
    <source>
        <dbReference type="ARBA" id="ARBA00022741"/>
    </source>
</evidence>
<evidence type="ECO:0000256" key="3">
    <source>
        <dbReference type="ARBA" id="ARBA00022840"/>
    </source>
</evidence>
<dbReference type="InterPro" id="IPR027417">
    <property type="entry name" value="P-loop_NTPase"/>
</dbReference>
<name>A0ABQ3W3Q6_9LACO</name>
<dbReference type="Gene3D" id="3.40.50.300">
    <property type="entry name" value="P-loop containing nucleotide triphosphate hydrolases"/>
    <property type="match status" value="1"/>
</dbReference>
<proteinExistence type="predicted"/>
<dbReference type="Proteomes" id="UP000616547">
    <property type="component" value="Unassembled WGS sequence"/>
</dbReference>
<dbReference type="GO" id="GO:0005524">
    <property type="term" value="F:ATP binding"/>
    <property type="evidence" value="ECO:0007669"/>
    <property type="project" value="UniProtKB-KW"/>
</dbReference>
<evidence type="ECO:0000313" key="5">
    <source>
        <dbReference type="EMBL" id="GHW00926.1"/>
    </source>
</evidence>
<dbReference type="InterPro" id="IPR003593">
    <property type="entry name" value="AAA+_ATPase"/>
</dbReference>
<accession>A0ABQ3W3Q6</accession>
<dbReference type="InterPro" id="IPR051782">
    <property type="entry name" value="ABC_Transporter_VariousFunc"/>
</dbReference>
<dbReference type="InterPro" id="IPR003439">
    <property type="entry name" value="ABC_transporter-like_ATP-bd"/>
</dbReference>
<reference evidence="6" key="1">
    <citation type="submission" date="2021-01" db="EMBL/GenBank/DDBJ databases">
        <title>Draft genome sequence of Nasalis larvatus strain YZ03.</title>
        <authorList>
            <person name="Suzuki-Hashido N."/>
            <person name="Tsuchida S."/>
            <person name="Hayakawa T."/>
        </authorList>
    </citation>
    <scope>NUCLEOTIDE SEQUENCE [LARGE SCALE GENOMIC DNA]</scope>
    <source>
        <strain evidence="6">YZ03</strain>
    </source>
</reference>
<keyword evidence="1" id="KW-0813">Transport</keyword>
<comment type="caution">
    <text evidence="5">The sequence shown here is derived from an EMBL/GenBank/DDBJ whole genome shotgun (WGS) entry which is preliminary data.</text>
</comment>
<dbReference type="RefSeq" id="WP_201330397.1">
    <property type="nucleotide sequence ID" value="NZ_BOCG01000535.1"/>
</dbReference>
<evidence type="ECO:0000313" key="6">
    <source>
        <dbReference type="Proteomes" id="UP000616547"/>
    </source>
</evidence>
<dbReference type="PANTHER" id="PTHR42939:SF1">
    <property type="entry name" value="ABC TRANSPORTER ATP-BINDING PROTEIN ALBC-RELATED"/>
    <property type="match status" value="1"/>
</dbReference>
<dbReference type="SUPFAM" id="SSF52540">
    <property type="entry name" value="P-loop containing nucleoside triphosphate hydrolases"/>
    <property type="match status" value="1"/>
</dbReference>
<keyword evidence="3 5" id="KW-0067">ATP-binding</keyword>
<protein>
    <submittedName>
        <fullName evidence="5">ABC transporter ATP-binding protein</fullName>
    </submittedName>
</protein>